<dbReference type="SMART" id="SM00487">
    <property type="entry name" value="DEXDc"/>
    <property type="match status" value="1"/>
</dbReference>
<evidence type="ECO:0000259" key="18">
    <source>
        <dbReference type="PROSITE" id="PS51194"/>
    </source>
</evidence>
<keyword evidence="9 13" id="KW-0234">DNA repair</keyword>
<evidence type="ECO:0000256" key="12">
    <source>
        <dbReference type="ARBA" id="ARBA00029504"/>
    </source>
</evidence>
<keyword evidence="5 13" id="KW-0227">DNA damage</keyword>
<keyword evidence="19" id="KW-0378">Hydrolase</keyword>
<dbReference type="Pfam" id="PF04851">
    <property type="entry name" value="ResIII"/>
    <property type="match status" value="1"/>
</dbReference>
<dbReference type="KEGG" id="gfu:KM031_13295"/>
<dbReference type="InterPro" id="IPR014001">
    <property type="entry name" value="Helicase_ATP-bd"/>
</dbReference>
<keyword evidence="8 13" id="KW-0267">Excision nuclease</keyword>
<evidence type="ECO:0000256" key="1">
    <source>
        <dbReference type="ARBA" id="ARBA00004496"/>
    </source>
</evidence>
<feature type="domain" description="Helicase ATP-binding" evidence="17">
    <location>
        <begin position="48"/>
        <end position="194"/>
    </location>
</feature>
<dbReference type="GO" id="GO:0009381">
    <property type="term" value="F:excinuclease ABC activity"/>
    <property type="evidence" value="ECO:0007669"/>
    <property type="project" value="UniProtKB-UniRule"/>
</dbReference>
<dbReference type="NCBIfam" id="NF003673">
    <property type="entry name" value="PRK05298.1"/>
    <property type="match status" value="1"/>
</dbReference>
<dbReference type="SUPFAM" id="SSF52540">
    <property type="entry name" value="P-loop containing nucleoside triphosphate hydrolases"/>
    <property type="match status" value="2"/>
</dbReference>
<dbReference type="PANTHER" id="PTHR24029:SF0">
    <property type="entry name" value="UVRABC SYSTEM PROTEIN B"/>
    <property type="match status" value="1"/>
</dbReference>
<dbReference type="Gene3D" id="4.10.860.10">
    <property type="entry name" value="UVR domain"/>
    <property type="match status" value="1"/>
</dbReference>
<protein>
    <recommendedName>
        <fullName evidence="12 13">UvrABC system protein B</fullName>
        <shortName evidence="13">Protein UvrB</shortName>
    </recommendedName>
    <alternativeName>
        <fullName evidence="13">Excinuclease ABC subunit B</fullName>
    </alternativeName>
</protein>
<gene>
    <name evidence="13 19" type="primary">uvrB</name>
    <name evidence="19" type="ORF">KM031_13295</name>
</gene>
<evidence type="ECO:0000256" key="10">
    <source>
        <dbReference type="ARBA" id="ARBA00023236"/>
    </source>
</evidence>
<evidence type="ECO:0000256" key="3">
    <source>
        <dbReference type="ARBA" id="ARBA00022490"/>
    </source>
</evidence>
<feature type="domain" description="Helicase C-terminal" evidence="18">
    <location>
        <begin position="453"/>
        <end position="619"/>
    </location>
</feature>
<keyword evidence="10 13" id="KW-0742">SOS response</keyword>
<dbReference type="PANTHER" id="PTHR24029">
    <property type="entry name" value="UVRABC SYSTEM PROTEIN B"/>
    <property type="match status" value="1"/>
</dbReference>
<evidence type="ECO:0000256" key="15">
    <source>
        <dbReference type="SAM" id="MobiDB-lite"/>
    </source>
</evidence>
<comment type="domain">
    <text evidence="13">The beta-hairpin motif is involved in DNA binding.</text>
</comment>
<dbReference type="HAMAP" id="MF_00204">
    <property type="entry name" value="UvrB"/>
    <property type="match status" value="1"/>
</dbReference>
<evidence type="ECO:0000259" key="16">
    <source>
        <dbReference type="PROSITE" id="PS50151"/>
    </source>
</evidence>
<evidence type="ECO:0000313" key="20">
    <source>
        <dbReference type="Proteomes" id="UP000679352"/>
    </source>
</evidence>
<dbReference type="SUPFAM" id="SSF46600">
    <property type="entry name" value="C-terminal UvrC-binding domain of UvrB"/>
    <property type="match status" value="1"/>
</dbReference>
<feature type="binding site" evidence="13">
    <location>
        <begin position="61"/>
        <end position="68"/>
    </location>
    <ligand>
        <name>ATP</name>
        <dbReference type="ChEBI" id="CHEBI:30616"/>
    </ligand>
</feature>
<dbReference type="Pfam" id="PF02151">
    <property type="entry name" value="UVR"/>
    <property type="match status" value="1"/>
</dbReference>
<evidence type="ECO:0000256" key="4">
    <source>
        <dbReference type="ARBA" id="ARBA00022741"/>
    </source>
</evidence>
<evidence type="ECO:0000313" key="19">
    <source>
        <dbReference type="EMBL" id="QWK89803.1"/>
    </source>
</evidence>
<dbReference type="PROSITE" id="PS51194">
    <property type="entry name" value="HELICASE_CTER"/>
    <property type="match status" value="1"/>
</dbReference>
<dbReference type="InterPro" id="IPR041471">
    <property type="entry name" value="UvrB_inter"/>
</dbReference>
<feature type="domain" description="UVR" evidence="16">
    <location>
        <begin position="646"/>
        <end position="681"/>
    </location>
</feature>
<dbReference type="Pfam" id="PF00271">
    <property type="entry name" value="Helicase_C"/>
    <property type="match status" value="1"/>
</dbReference>
<dbReference type="Pfam" id="PF12344">
    <property type="entry name" value="UvrB"/>
    <property type="match status" value="1"/>
</dbReference>
<keyword evidence="20" id="KW-1185">Reference proteome</keyword>
<dbReference type="GO" id="GO:0003677">
    <property type="term" value="F:DNA binding"/>
    <property type="evidence" value="ECO:0007669"/>
    <property type="project" value="UniProtKB-UniRule"/>
</dbReference>
<dbReference type="InterPro" id="IPR024759">
    <property type="entry name" value="UvrB_YAD/RRR_dom"/>
</dbReference>
<accession>A0A975P6A2</accession>
<dbReference type="InterPro" id="IPR006935">
    <property type="entry name" value="Helicase/UvrB_N"/>
</dbReference>
<keyword evidence="3 13" id="KW-0963">Cytoplasm</keyword>
<proteinExistence type="inferred from homology"/>
<evidence type="ECO:0000256" key="6">
    <source>
        <dbReference type="ARBA" id="ARBA00022769"/>
    </source>
</evidence>
<dbReference type="NCBIfam" id="TIGR00631">
    <property type="entry name" value="uvrb"/>
    <property type="match status" value="1"/>
</dbReference>
<keyword evidence="7 13" id="KW-0067">ATP-binding</keyword>
<dbReference type="Gene3D" id="3.40.50.300">
    <property type="entry name" value="P-loop containing nucleotide triphosphate hydrolases"/>
    <property type="match status" value="3"/>
</dbReference>
<dbReference type="GO" id="GO:0005524">
    <property type="term" value="F:ATP binding"/>
    <property type="evidence" value="ECO:0007669"/>
    <property type="project" value="UniProtKB-UniRule"/>
</dbReference>
<dbReference type="GO" id="GO:0006289">
    <property type="term" value="P:nucleotide-excision repair"/>
    <property type="evidence" value="ECO:0007669"/>
    <property type="project" value="UniProtKB-UniRule"/>
</dbReference>
<dbReference type="Proteomes" id="UP000679352">
    <property type="component" value="Chromosome"/>
</dbReference>
<dbReference type="SMART" id="SM00490">
    <property type="entry name" value="HELICc"/>
    <property type="match status" value="1"/>
</dbReference>
<evidence type="ECO:0000256" key="9">
    <source>
        <dbReference type="ARBA" id="ARBA00023204"/>
    </source>
</evidence>
<dbReference type="InterPro" id="IPR027417">
    <property type="entry name" value="P-loop_NTPase"/>
</dbReference>
<feature type="short sequence motif" description="Beta-hairpin" evidence="13">
    <location>
        <begin position="114"/>
        <end position="137"/>
    </location>
</feature>
<dbReference type="EMBL" id="CP076361">
    <property type="protein sequence ID" value="QWK89803.1"/>
    <property type="molecule type" value="Genomic_DNA"/>
</dbReference>
<keyword evidence="4 13" id="KW-0547">Nucleotide-binding</keyword>
<dbReference type="CDD" id="cd18790">
    <property type="entry name" value="SF2_C_UvrB"/>
    <property type="match status" value="1"/>
</dbReference>
<evidence type="ECO:0000256" key="2">
    <source>
        <dbReference type="ARBA" id="ARBA00008533"/>
    </source>
</evidence>
<comment type="subcellular location">
    <subcellularLocation>
        <location evidence="1 13 14">Cytoplasm</location>
    </subcellularLocation>
</comment>
<dbReference type="CDD" id="cd17916">
    <property type="entry name" value="DEXHc_UvrB"/>
    <property type="match status" value="1"/>
</dbReference>
<comment type="subunit">
    <text evidence="11 13 14">Forms a heterotetramer with UvrA during the search for lesions. Interacts with UvrC in an incision complex.</text>
</comment>
<organism evidence="19 20">
    <name type="scientific">Gemmobacter fulvus</name>
    <dbReference type="NCBI Taxonomy" id="2840474"/>
    <lineage>
        <taxon>Bacteria</taxon>
        <taxon>Pseudomonadati</taxon>
        <taxon>Pseudomonadota</taxon>
        <taxon>Alphaproteobacteria</taxon>
        <taxon>Rhodobacterales</taxon>
        <taxon>Paracoccaceae</taxon>
        <taxon>Gemmobacter</taxon>
    </lineage>
</organism>
<dbReference type="GO" id="GO:0009432">
    <property type="term" value="P:SOS response"/>
    <property type="evidence" value="ECO:0007669"/>
    <property type="project" value="UniProtKB-UniRule"/>
</dbReference>
<evidence type="ECO:0000256" key="7">
    <source>
        <dbReference type="ARBA" id="ARBA00022840"/>
    </source>
</evidence>
<dbReference type="RefSeq" id="WP_215506124.1">
    <property type="nucleotide sequence ID" value="NZ_CP076361.1"/>
</dbReference>
<evidence type="ECO:0000256" key="14">
    <source>
        <dbReference type="RuleBase" id="RU003587"/>
    </source>
</evidence>
<dbReference type="Gene3D" id="6.10.140.240">
    <property type="match status" value="1"/>
</dbReference>
<dbReference type="Pfam" id="PF17757">
    <property type="entry name" value="UvrB_inter"/>
    <property type="match status" value="1"/>
</dbReference>
<dbReference type="AlphaFoldDB" id="A0A975P6A2"/>
<evidence type="ECO:0000256" key="5">
    <source>
        <dbReference type="ARBA" id="ARBA00022763"/>
    </source>
</evidence>
<reference evidence="19" key="1">
    <citation type="submission" date="2021-06" db="EMBL/GenBank/DDBJ databases">
        <title>Direct submission.</title>
        <authorList>
            <person name="Lee C.-S."/>
            <person name="Jin L."/>
        </authorList>
    </citation>
    <scope>NUCLEOTIDE SEQUENCE</scope>
    <source>
        <strain evidence="19">Con5</strain>
    </source>
</reference>
<comment type="function">
    <text evidence="13">The UvrABC repair system catalyzes the recognition and processing of DNA lesions. A damage recognition complex composed of 2 UvrA and 2 UvrB subunits scans DNA for abnormalities. Upon binding of the UvrA(2)B(2) complex to a putative damaged site, the DNA wraps around one UvrB monomer. DNA wrap is dependent on ATP binding by UvrB and probably causes local melting of the DNA helix, facilitating insertion of UvrB beta-hairpin between the DNA strands. Then UvrB probes one DNA strand for the presence of a lesion. If a lesion is found the UvrA subunits dissociate and the UvrB-DNA preincision complex is formed. This complex is subsequently bound by UvrC and the second UvrB is released. If no lesion is found, the DNA wraps around the other UvrB subunit that will check the other stand for damage.</text>
</comment>
<sequence length="725" mass="81577">MPHNNINAPTERPEVLTRPKLEGGRKFVLHTPFQPAGDQPTAIAELTAGITAGEHNQVLLGATGTGKTFTMAKVIEQTQRPAIILAPNKTLAAQLYGEFKGFFPENAVEYFVSYYDYYQPEAYVARSDTYIEKESQINEQIDRMRHSATRALLERDDVIIVASVSCIYGIGSVETYSAMTQDLVVGQSYDPRQVVAELVAQQYRRNDQGFQRGSFRVRGDSLEVWPAHLEDRAWRFSFFGEELEGIMEFDPLTGAKTDVFKQIRIYANSHYVTPRPTMQQAVIGIKRELRQRLDQLVNEGKLLEAQRLEQRCNFDLEMLEATGVCNGIENYSRYLTGRAPGEPPPTLFEFIPDNAIVFADESHVSVPQIGGMYKGDYRRKFTLAEHGFRLPSCMDNRPLKFEEWDAMRPQSIFVSATPSSWEMEQAGGAFAEQVIRPTGLLDPVVEIRPVDMQVDDLLDEIRRVAAQGLRILVTTLTKRMAEDLTEYFHEQGIRIRYMHSDIDTIERIEILRDLRLGAFDVLVGINLLREGLDIPECGLVAILDADKEGFLRSETSLIQTIGRAARNAEGRVIMYADRITGSMERALAETNRRRDKQIAYNLKHGITPQTVKKNVEDVLAGLWQGDTDMSRVTAKVEKSLVGSNLAAHLDGLRLQMRKAAENLEFEEAARLRDEVKRLEAVELTIADDPLARQSAVEEAVDAAVKSSGRSTAGRAGQRGGTKRRR</sequence>
<feature type="region of interest" description="Disordered" evidence="15">
    <location>
        <begin position="702"/>
        <end position="725"/>
    </location>
</feature>
<dbReference type="GO" id="GO:0005737">
    <property type="term" value="C:cytoplasm"/>
    <property type="evidence" value="ECO:0007669"/>
    <property type="project" value="UniProtKB-SubCell"/>
</dbReference>
<evidence type="ECO:0000256" key="11">
    <source>
        <dbReference type="ARBA" id="ARBA00026033"/>
    </source>
</evidence>
<dbReference type="InterPro" id="IPR004807">
    <property type="entry name" value="UvrB"/>
</dbReference>
<dbReference type="PROSITE" id="PS51192">
    <property type="entry name" value="HELICASE_ATP_BIND_1"/>
    <property type="match status" value="1"/>
</dbReference>
<dbReference type="PROSITE" id="PS50151">
    <property type="entry name" value="UVR"/>
    <property type="match status" value="1"/>
</dbReference>
<comment type="similarity">
    <text evidence="2 13 14">Belongs to the UvrB family.</text>
</comment>
<dbReference type="GO" id="GO:0016887">
    <property type="term" value="F:ATP hydrolysis activity"/>
    <property type="evidence" value="ECO:0007669"/>
    <property type="project" value="InterPro"/>
</dbReference>
<keyword evidence="6 13" id="KW-0228">DNA excision</keyword>
<evidence type="ECO:0000256" key="13">
    <source>
        <dbReference type="HAMAP-Rule" id="MF_00204"/>
    </source>
</evidence>
<evidence type="ECO:0000259" key="17">
    <source>
        <dbReference type="PROSITE" id="PS51192"/>
    </source>
</evidence>
<dbReference type="GO" id="GO:0009380">
    <property type="term" value="C:excinuclease repair complex"/>
    <property type="evidence" value="ECO:0007669"/>
    <property type="project" value="InterPro"/>
</dbReference>
<dbReference type="InterPro" id="IPR001943">
    <property type="entry name" value="UVR_dom"/>
</dbReference>
<name>A0A975P6A2_9RHOB</name>
<dbReference type="InterPro" id="IPR001650">
    <property type="entry name" value="Helicase_C-like"/>
</dbReference>
<dbReference type="InterPro" id="IPR036876">
    <property type="entry name" value="UVR_dom_sf"/>
</dbReference>
<evidence type="ECO:0000256" key="8">
    <source>
        <dbReference type="ARBA" id="ARBA00022881"/>
    </source>
</evidence>